<proteinExistence type="predicted"/>
<name>A0A7R8ZKZ8_9CRUS</name>
<protein>
    <submittedName>
        <fullName evidence="1">Uncharacterized protein</fullName>
    </submittedName>
</protein>
<reference evidence="1" key="1">
    <citation type="submission" date="2020-11" db="EMBL/GenBank/DDBJ databases">
        <authorList>
            <person name="Tran Van P."/>
        </authorList>
    </citation>
    <scope>NUCLEOTIDE SEQUENCE</scope>
</reference>
<dbReference type="EMBL" id="OB660560">
    <property type="protein sequence ID" value="CAD7225374.1"/>
    <property type="molecule type" value="Genomic_DNA"/>
</dbReference>
<organism evidence="1">
    <name type="scientific">Cyprideis torosa</name>
    <dbReference type="NCBI Taxonomy" id="163714"/>
    <lineage>
        <taxon>Eukaryota</taxon>
        <taxon>Metazoa</taxon>
        <taxon>Ecdysozoa</taxon>
        <taxon>Arthropoda</taxon>
        <taxon>Crustacea</taxon>
        <taxon>Oligostraca</taxon>
        <taxon>Ostracoda</taxon>
        <taxon>Podocopa</taxon>
        <taxon>Podocopida</taxon>
        <taxon>Cytherocopina</taxon>
        <taxon>Cytheroidea</taxon>
        <taxon>Cytherideidae</taxon>
        <taxon>Cyprideis</taxon>
    </lineage>
</organism>
<evidence type="ECO:0000313" key="1">
    <source>
        <dbReference type="EMBL" id="CAD7225374.1"/>
    </source>
</evidence>
<gene>
    <name evidence="1" type="ORF">CTOB1V02_LOCUS3318</name>
</gene>
<sequence>MEKVKETKEELLDKERLLFFFEKEEELEFELEARVPKYAVGPSKRQQYFRARLYRRSLIREGKPVPKYLKPYQSGEY</sequence>
<accession>A0A7R8ZKZ8</accession>
<dbReference type="AlphaFoldDB" id="A0A7R8ZKZ8"/>